<keyword evidence="1" id="KW-0175">Coiled coil</keyword>
<dbReference type="AlphaFoldDB" id="A0A8H3D8W5"/>
<evidence type="ECO:0000313" key="3">
    <source>
        <dbReference type="EMBL" id="CAE6509444.1"/>
    </source>
</evidence>
<evidence type="ECO:0000256" key="1">
    <source>
        <dbReference type="SAM" id="Coils"/>
    </source>
</evidence>
<dbReference type="InterPro" id="IPR035992">
    <property type="entry name" value="Ricin_B-like_lectins"/>
</dbReference>
<dbReference type="Proteomes" id="UP000663843">
    <property type="component" value="Unassembled WGS sequence"/>
</dbReference>
<accession>A0A8H3D8W5</accession>
<dbReference type="EMBL" id="CAJMWT010005768">
    <property type="protein sequence ID" value="CAE6509444.1"/>
    <property type="molecule type" value="Genomic_DNA"/>
</dbReference>
<reference evidence="3" key="1">
    <citation type="submission" date="2021-01" db="EMBL/GenBank/DDBJ databases">
        <authorList>
            <person name="Kaushik A."/>
        </authorList>
    </citation>
    <scope>NUCLEOTIDE SEQUENCE</scope>
    <source>
        <strain evidence="3">AG2-2IIIB</strain>
    </source>
</reference>
<evidence type="ECO:0008006" key="5">
    <source>
        <dbReference type="Google" id="ProtNLM"/>
    </source>
</evidence>
<name>A0A8H3D8W5_9AGAM</name>
<dbReference type="SUPFAM" id="SSF50370">
    <property type="entry name" value="Ricin B-like lectins"/>
    <property type="match status" value="1"/>
</dbReference>
<evidence type="ECO:0000256" key="2">
    <source>
        <dbReference type="SAM" id="MobiDB-lite"/>
    </source>
</evidence>
<sequence length="459" mass="51272">MPNMSKPAEKPAEKPADRPTEPAPYANPPKPGTYLIASRAITGNCIEVHPRNESTAVCSPITNDSTKRQLWYIQYFGKGYKIKNAMHNVYLSAPNSREGAVIETSTQPTMWNLMRTHDGFAIQYGEEDGIINLHFGRPEWGSVLYVVLLDSCHWSARRWNFVHKSDSVGGEIAETVGDQIDRLNSQIALKDAALAAKDQQIAELQRELQALRRDRPEDPSAPSVDCSGNNKSSTLLPAVVRAAMAYENPPNPGTYYIKSVAAPKNVIEVVDMNAERAVCSPKVPKPVLNQQPNYGTVIGTSRVHGPVDWTLVRTHDGFSIQYGEELKLIDLHYGLDVGGNPMHLWHLSPQDTAKRWKFEWISDDVGGEVPENVEDRIATLCDQLQRKEIEIATKNAELATRDQLLARQEQELRNALQNRCEVSPRVIRAQLATLRANIEGLERLMTPTNDELEMPNNIA</sequence>
<gene>
    <name evidence="3" type="ORF">RDB_LOCUS150551</name>
</gene>
<dbReference type="Gene3D" id="2.80.10.50">
    <property type="match status" value="1"/>
</dbReference>
<proteinExistence type="predicted"/>
<organism evidence="3 4">
    <name type="scientific">Rhizoctonia solani</name>
    <dbReference type="NCBI Taxonomy" id="456999"/>
    <lineage>
        <taxon>Eukaryota</taxon>
        <taxon>Fungi</taxon>
        <taxon>Dikarya</taxon>
        <taxon>Basidiomycota</taxon>
        <taxon>Agaricomycotina</taxon>
        <taxon>Agaricomycetes</taxon>
        <taxon>Cantharellales</taxon>
        <taxon>Ceratobasidiaceae</taxon>
        <taxon>Rhizoctonia</taxon>
    </lineage>
</organism>
<comment type="caution">
    <text evidence="3">The sequence shown here is derived from an EMBL/GenBank/DDBJ whole genome shotgun (WGS) entry which is preliminary data.</text>
</comment>
<evidence type="ECO:0000313" key="4">
    <source>
        <dbReference type="Proteomes" id="UP000663843"/>
    </source>
</evidence>
<protein>
    <recommendedName>
        <fullName evidence="5">Ricin B lectin domain-containing protein</fullName>
    </recommendedName>
</protein>
<feature type="coiled-coil region" evidence="1">
    <location>
        <begin position="187"/>
        <end position="214"/>
    </location>
</feature>
<feature type="region of interest" description="Disordered" evidence="2">
    <location>
        <begin position="1"/>
        <end position="29"/>
    </location>
</feature>
<feature type="compositionally biased region" description="Basic and acidic residues" evidence="2">
    <location>
        <begin position="7"/>
        <end position="20"/>
    </location>
</feature>